<dbReference type="SUPFAM" id="SSF63737">
    <property type="entry name" value="Leukotriene A4 hydrolase N-terminal domain"/>
    <property type="match status" value="1"/>
</dbReference>
<dbReference type="InterPro" id="IPR001930">
    <property type="entry name" value="Peptidase_M1"/>
</dbReference>
<evidence type="ECO:0000256" key="3">
    <source>
        <dbReference type="ARBA" id="ARBA00022438"/>
    </source>
</evidence>
<keyword evidence="6" id="KW-0378">Hydrolase</keyword>
<evidence type="ECO:0000313" key="12">
    <source>
        <dbReference type="EMBL" id="CAB4670312.1"/>
    </source>
</evidence>
<dbReference type="PANTHER" id="PTHR11533:SF174">
    <property type="entry name" value="PUROMYCIN-SENSITIVE AMINOPEPTIDASE-RELATED"/>
    <property type="match status" value="1"/>
</dbReference>
<dbReference type="GO" id="GO:0005615">
    <property type="term" value="C:extracellular space"/>
    <property type="evidence" value="ECO:0007669"/>
    <property type="project" value="TreeGrafter"/>
</dbReference>
<evidence type="ECO:0000259" key="9">
    <source>
        <dbReference type="Pfam" id="PF01433"/>
    </source>
</evidence>
<feature type="domain" description="Peptidase M1 membrane alanine aminopeptidase" evidence="9">
    <location>
        <begin position="246"/>
        <end position="458"/>
    </location>
</feature>
<keyword evidence="4" id="KW-0645">Protease</keyword>
<dbReference type="Pfam" id="PF17900">
    <property type="entry name" value="Peptidase_M1_N"/>
    <property type="match status" value="1"/>
</dbReference>
<gene>
    <name evidence="12" type="ORF">UFOPK2254_01226</name>
</gene>
<sequence length="859" mass="96065">MLHLRLSITQKWGEMSGLNISSHEASERSAHIRVESYAVTLNIVPGLTTFYSKSVVRFTCNEVGYSTFIDAPAHSIISATLNGSPIDTYHYDGESVFLPNLALENELVIEMNAIFSKNGEGLQYSVDPLDNQIYLYTQGAPALMRHVFACFDQPDLKATFTLQAIVPTQWEAISNGPLVSREEIDEFYSLCTFAPTVRLATYITAFIAGPYHHLHDLYVGEKSIPLGIYCRKSLAQQLDPDEIFTITKQGFAFFEKVFGLAYPFDKYDQIAVVDFNWGAMENVGAVTFKEEKFVFRSKATEQMRKNRAMTIMHEMSHMWFGNLVTMKWWNDLWLNESFAEWAGYLAVDECTDFKGSWTSFNSKEKTWAYRQDQLVSTHPIVVSVKDIEEANTNFDGITYAKGASALQQLVSHVGRENFIQGLRNYFAKHAFSNTTLADLLHELEVTSGRDLSSWAKTWLQTAGVNTLRPAITIENGVYASISIIQEPPTMPVGSTELRPHRLAVGLYDLIGDEIRLRKSVELDVAGPLTHVIDLAGEEIADLVLINDRDLTYAKIRFDEDSLSTLKLHLGKISDSLTRALCWGAAWDMVRDAEISSRDFIEIASSGLPAEDDITVFSIITDQLVAAVDLFTPAKDRTELRTNVAKVLESIMDESLAGGDRQLQSAKAFASLATSAEQENRLSNLLQGGLDGLVIDADLRWHFVQALAERGLYSREQLDSELKLDPSTLGQLAHSLAVAAIPTTSSKGEVWKLITNQKLPTDSRKAMMRGFHLPTQRDLSEDFVDLYFTQLLIMWGGNSFQSATSFAELAFPRFLTSESTLIKANQWLEGEGSQAPSGLRRLVLEARDSLERAMRAQKLS</sequence>
<evidence type="ECO:0000259" key="10">
    <source>
        <dbReference type="Pfam" id="PF11838"/>
    </source>
</evidence>
<dbReference type="Pfam" id="PF11838">
    <property type="entry name" value="ERAP1_C"/>
    <property type="match status" value="1"/>
</dbReference>
<dbReference type="Gene3D" id="1.10.390.10">
    <property type="entry name" value="Neutral Protease Domain 2"/>
    <property type="match status" value="1"/>
</dbReference>
<evidence type="ECO:0000259" key="11">
    <source>
        <dbReference type="Pfam" id="PF17900"/>
    </source>
</evidence>
<dbReference type="EMBL" id="CAEZWO010000143">
    <property type="protein sequence ID" value="CAB4670312.1"/>
    <property type="molecule type" value="Genomic_DNA"/>
</dbReference>
<dbReference type="InterPro" id="IPR050344">
    <property type="entry name" value="Peptidase_M1_aminopeptidases"/>
</dbReference>
<name>A0A6J6M8S8_9ZZZZ</name>
<organism evidence="12">
    <name type="scientific">freshwater metagenome</name>
    <dbReference type="NCBI Taxonomy" id="449393"/>
    <lineage>
        <taxon>unclassified sequences</taxon>
        <taxon>metagenomes</taxon>
        <taxon>ecological metagenomes</taxon>
    </lineage>
</organism>
<comment type="cofactor">
    <cofactor evidence="1">
        <name>Zn(2+)</name>
        <dbReference type="ChEBI" id="CHEBI:29105"/>
    </cofactor>
</comment>
<dbReference type="InterPro" id="IPR045357">
    <property type="entry name" value="Aminopeptidase_N-like_N"/>
</dbReference>
<evidence type="ECO:0000256" key="4">
    <source>
        <dbReference type="ARBA" id="ARBA00022670"/>
    </source>
</evidence>
<feature type="domain" description="Aminopeptidase N-like N-terminal" evidence="11">
    <location>
        <begin position="35"/>
        <end position="203"/>
    </location>
</feature>
<keyword evidence="5" id="KW-0479">Metal-binding</keyword>
<reference evidence="12" key="1">
    <citation type="submission" date="2020-05" db="EMBL/GenBank/DDBJ databases">
        <authorList>
            <person name="Chiriac C."/>
            <person name="Salcher M."/>
            <person name="Ghai R."/>
            <person name="Kavagutti S V."/>
        </authorList>
    </citation>
    <scope>NUCLEOTIDE SEQUENCE</scope>
</reference>
<dbReference type="PANTHER" id="PTHR11533">
    <property type="entry name" value="PROTEASE M1 ZINC METALLOPROTEASE"/>
    <property type="match status" value="1"/>
</dbReference>
<evidence type="ECO:0000256" key="6">
    <source>
        <dbReference type="ARBA" id="ARBA00022801"/>
    </source>
</evidence>
<dbReference type="InterPro" id="IPR014782">
    <property type="entry name" value="Peptidase_M1_dom"/>
</dbReference>
<dbReference type="GO" id="GO:0016020">
    <property type="term" value="C:membrane"/>
    <property type="evidence" value="ECO:0007669"/>
    <property type="project" value="TreeGrafter"/>
</dbReference>
<dbReference type="SUPFAM" id="SSF55486">
    <property type="entry name" value="Metalloproteases ('zincins'), catalytic domain"/>
    <property type="match status" value="1"/>
</dbReference>
<dbReference type="GO" id="GO:0043171">
    <property type="term" value="P:peptide catabolic process"/>
    <property type="evidence" value="ECO:0007669"/>
    <property type="project" value="TreeGrafter"/>
</dbReference>
<proteinExistence type="inferred from homology"/>
<accession>A0A6J6M8S8</accession>
<dbReference type="InterPro" id="IPR012778">
    <property type="entry name" value="Pept_M1_aminopeptidase"/>
</dbReference>
<dbReference type="InterPro" id="IPR024571">
    <property type="entry name" value="ERAP1-like_C_dom"/>
</dbReference>
<dbReference type="NCBIfam" id="TIGR02412">
    <property type="entry name" value="pepN_strep_liv"/>
    <property type="match status" value="1"/>
</dbReference>
<evidence type="ECO:0000256" key="1">
    <source>
        <dbReference type="ARBA" id="ARBA00001947"/>
    </source>
</evidence>
<dbReference type="GO" id="GO:0008270">
    <property type="term" value="F:zinc ion binding"/>
    <property type="evidence" value="ECO:0007669"/>
    <property type="project" value="InterPro"/>
</dbReference>
<dbReference type="PRINTS" id="PR00756">
    <property type="entry name" value="ALADIPTASE"/>
</dbReference>
<evidence type="ECO:0000256" key="2">
    <source>
        <dbReference type="ARBA" id="ARBA00010136"/>
    </source>
</evidence>
<evidence type="ECO:0000256" key="5">
    <source>
        <dbReference type="ARBA" id="ARBA00022723"/>
    </source>
</evidence>
<evidence type="ECO:0000256" key="7">
    <source>
        <dbReference type="ARBA" id="ARBA00022833"/>
    </source>
</evidence>
<evidence type="ECO:0000256" key="8">
    <source>
        <dbReference type="ARBA" id="ARBA00023049"/>
    </source>
</evidence>
<feature type="domain" description="ERAP1-like C-terminal" evidence="10">
    <location>
        <begin position="542"/>
        <end position="851"/>
    </location>
</feature>
<dbReference type="Pfam" id="PF01433">
    <property type="entry name" value="Peptidase_M1"/>
    <property type="match status" value="1"/>
</dbReference>
<dbReference type="InterPro" id="IPR042097">
    <property type="entry name" value="Aminopeptidase_N-like_N_sf"/>
</dbReference>
<keyword evidence="3" id="KW-0031">Aminopeptidase</keyword>
<dbReference type="InterPro" id="IPR027268">
    <property type="entry name" value="Peptidase_M4/M1_CTD_sf"/>
</dbReference>
<dbReference type="CDD" id="cd09602">
    <property type="entry name" value="M1_APN"/>
    <property type="match status" value="1"/>
</dbReference>
<dbReference type="FunFam" id="1.10.390.10:FF:000004">
    <property type="entry name" value="Aminopeptidase N"/>
    <property type="match status" value="1"/>
</dbReference>
<dbReference type="GO" id="GO:0042277">
    <property type="term" value="F:peptide binding"/>
    <property type="evidence" value="ECO:0007669"/>
    <property type="project" value="TreeGrafter"/>
</dbReference>
<dbReference type="Gene3D" id="2.60.40.1730">
    <property type="entry name" value="tricorn interacting facor f3 domain"/>
    <property type="match status" value="1"/>
</dbReference>
<dbReference type="GO" id="GO:0006508">
    <property type="term" value="P:proteolysis"/>
    <property type="evidence" value="ECO:0007669"/>
    <property type="project" value="UniProtKB-KW"/>
</dbReference>
<dbReference type="GO" id="GO:0070006">
    <property type="term" value="F:metalloaminopeptidase activity"/>
    <property type="evidence" value="ECO:0007669"/>
    <property type="project" value="TreeGrafter"/>
</dbReference>
<keyword evidence="7" id="KW-0862">Zinc</keyword>
<dbReference type="AlphaFoldDB" id="A0A6J6M8S8"/>
<protein>
    <submittedName>
        <fullName evidence="12">Unannotated protein</fullName>
    </submittedName>
</protein>
<dbReference type="GO" id="GO:0005737">
    <property type="term" value="C:cytoplasm"/>
    <property type="evidence" value="ECO:0007669"/>
    <property type="project" value="TreeGrafter"/>
</dbReference>
<comment type="similarity">
    <text evidence="2">Belongs to the peptidase M1 family.</text>
</comment>
<keyword evidence="8" id="KW-0482">Metalloprotease</keyword>